<keyword evidence="5" id="KW-0630">Potassium</keyword>
<evidence type="ECO:0000259" key="12">
    <source>
        <dbReference type="Pfam" id="PF23256"/>
    </source>
</evidence>
<feature type="domain" description="Cation/H(+) antiporter central" evidence="12">
    <location>
        <begin position="489"/>
        <end position="615"/>
    </location>
</feature>
<evidence type="ECO:0000313" key="15">
    <source>
        <dbReference type="Proteomes" id="UP001345219"/>
    </source>
</evidence>
<gene>
    <name evidence="14" type="ORF">SAY87_013559</name>
</gene>
<evidence type="ECO:0000259" key="11">
    <source>
        <dbReference type="Pfam" id="PF00999"/>
    </source>
</evidence>
<keyword evidence="4 10" id="KW-0812">Transmembrane</keyword>
<dbReference type="InterPro" id="IPR006153">
    <property type="entry name" value="Cation/H_exchanger_TM"/>
</dbReference>
<accession>A0AAN7KHG9</accession>
<evidence type="ECO:0008006" key="16">
    <source>
        <dbReference type="Google" id="ProtNLM"/>
    </source>
</evidence>
<proteinExistence type="inferred from homology"/>
<dbReference type="GO" id="GO:0006885">
    <property type="term" value="P:regulation of pH"/>
    <property type="evidence" value="ECO:0007669"/>
    <property type="project" value="TreeGrafter"/>
</dbReference>
<evidence type="ECO:0000256" key="7">
    <source>
        <dbReference type="ARBA" id="ARBA00023065"/>
    </source>
</evidence>
<keyword evidence="2" id="KW-0813">Transport</keyword>
<comment type="similarity">
    <text evidence="9">Belongs to the monovalent cation:proton antiporter 2 (CPA2) transporter (TC 2.A.37) family. CHX (TC 2.A.37.4) subfamily.</text>
</comment>
<keyword evidence="3" id="KW-0633">Potassium transport</keyword>
<dbReference type="Pfam" id="PF23259">
    <property type="entry name" value="CHX17_C"/>
    <property type="match status" value="1"/>
</dbReference>
<dbReference type="Gene3D" id="1.20.1530.20">
    <property type="match status" value="1"/>
</dbReference>
<feature type="transmembrane region" description="Helical" evidence="10">
    <location>
        <begin position="165"/>
        <end position="182"/>
    </location>
</feature>
<evidence type="ECO:0000256" key="9">
    <source>
        <dbReference type="ARBA" id="ARBA00038341"/>
    </source>
</evidence>
<feature type="transmembrane region" description="Helical" evidence="10">
    <location>
        <begin position="349"/>
        <end position="368"/>
    </location>
</feature>
<evidence type="ECO:0000256" key="5">
    <source>
        <dbReference type="ARBA" id="ARBA00022958"/>
    </source>
</evidence>
<feature type="transmembrane region" description="Helical" evidence="10">
    <location>
        <begin position="37"/>
        <end position="58"/>
    </location>
</feature>
<dbReference type="GO" id="GO:0006813">
    <property type="term" value="P:potassium ion transport"/>
    <property type="evidence" value="ECO:0007669"/>
    <property type="project" value="UniProtKB-KW"/>
</dbReference>
<dbReference type="AlphaFoldDB" id="A0AAN7KHG9"/>
<dbReference type="Pfam" id="PF23256">
    <property type="entry name" value="CHX17_2nd"/>
    <property type="match status" value="1"/>
</dbReference>
<protein>
    <recommendedName>
        <fullName evidence="16">Cation/H+ exchanger domain-containing protein</fullName>
    </recommendedName>
</protein>
<feature type="transmembrane region" description="Helical" evidence="10">
    <location>
        <begin position="233"/>
        <end position="251"/>
    </location>
</feature>
<evidence type="ECO:0000256" key="1">
    <source>
        <dbReference type="ARBA" id="ARBA00004141"/>
    </source>
</evidence>
<feature type="transmembrane region" description="Helical" evidence="10">
    <location>
        <begin position="90"/>
        <end position="119"/>
    </location>
</feature>
<evidence type="ECO:0000256" key="4">
    <source>
        <dbReference type="ARBA" id="ARBA00022692"/>
    </source>
</evidence>
<feature type="transmembrane region" description="Helical" evidence="10">
    <location>
        <begin position="411"/>
        <end position="434"/>
    </location>
</feature>
<dbReference type="PANTHER" id="PTHR32468">
    <property type="entry name" value="CATION/H + ANTIPORTER"/>
    <property type="match status" value="1"/>
</dbReference>
<keyword evidence="8 10" id="KW-0472">Membrane</keyword>
<reference evidence="14 15" key="1">
    <citation type="journal article" date="2023" name="Hortic Res">
        <title>Pangenome of water caltrop reveals structural variations and asymmetric subgenome divergence after allopolyploidization.</title>
        <authorList>
            <person name="Zhang X."/>
            <person name="Chen Y."/>
            <person name="Wang L."/>
            <person name="Yuan Y."/>
            <person name="Fang M."/>
            <person name="Shi L."/>
            <person name="Lu R."/>
            <person name="Comes H.P."/>
            <person name="Ma Y."/>
            <person name="Chen Y."/>
            <person name="Huang G."/>
            <person name="Zhou Y."/>
            <person name="Zheng Z."/>
            <person name="Qiu Y."/>
        </authorList>
    </citation>
    <scope>NUCLEOTIDE SEQUENCE [LARGE SCALE GENOMIC DNA]</scope>
    <source>
        <tissue evidence="14">Roots</tissue>
    </source>
</reference>
<dbReference type="InterPro" id="IPR057290">
    <property type="entry name" value="CHX17_C"/>
</dbReference>
<keyword evidence="15" id="KW-1185">Reference proteome</keyword>
<evidence type="ECO:0000256" key="6">
    <source>
        <dbReference type="ARBA" id="ARBA00022989"/>
    </source>
</evidence>
<dbReference type="GO" id="GO:1902600">
    <property type="term" value="P:proton transmembrane transport"/>
    <property type="evidence" value="ECO:0007669"/>
    <property type="project" value="InterPro"/>
</dbReference>
<feature type="transmembrane region" description="Helical" evidence="10">
    <location>
        <begin position="320"/>
        <end position="337"/>
    </location>
</feature>
<dbReference type="GO" id="GO:0015297">
    <property type="term" value="F:antiporter activity"/>
    <property type="evidence" value="ECO:0007669"/>
    <property type="project" value="InterPro"/>
</dbReference>
<dbReference type="InterPro" id="IPR057291">
    <property type="entry name" value="CHX17_2nd"/>
</dbReference>
<evidence type="ECO:0000256" key="3">
    <source>
        <dbReference type="ARBA" id="ARBA00022538"/>
    </source>
</evidence>
<feature type="transmembrane region" description="Helical" evidence="10">
    <location>
        <begin position="131"/>
        <end position="153"/>
    </location>
</feature>
<organism evidence="14 15">
    <name type="scientific">Trapa incisa</name>
    <dbReference type="NCBI Taxonomy" id="236973"/>
    <lineage>
        <taxon>Eukaryota</taxon>
        <taxon>Viridiplantae</taxon>
        <taxon>Streptophyta</taxon>
        <taxon>Embryophyta</taxon>
        <taxon>Tracheophyta</taxon>
        <taxon>Spermatophyta</taxon>
        <taxon>Magnoliopsida</taxon>
        <taxon>eudicotyledons</taxon>
        <taxon>Gunneridae</taxon>
        <taxon>Pentapetalae</taxon>
        <taxon>rosids</taxon>
        <taxon>malvids</taxon>
        <taxon>Myrtales</taxon>
        <taxon>Lythraceae</taxon>
        <taxon>Trapa</taxon>
    </lineage>
</organism>
<evidence type="ECO:0000313" key="14">
    <source>
        <dbReference type="EMBL" id="KAK4764121.1"/>
    </source>
</evidence>
<keyword evidence="7" id="KW-0406">Ion transport</keyword>
<evidence type="ECO:0000256" key="8">
    <source>
        <dbReference type="ARBA" id="ARBA00023136"/>
    </source>
</evidence>
<evidence type="ECO:0000256" key="2">
    <source>
        <dbReference type="ARBA" id="ARBA00022448"/>
    </source>
</evidence>
<feature type="transmembrane region" description="Helical" evidence="10">
    <location>
        <begin position="380"/>
        <end position="399"/>
    </location>
</feature>
<dbReference type="EMBL" id="JAXIOK010000008">
    <property type="protein sequence ID" value="KAK4764121.1"/>
    <property type="molecule type" value="Genomic_DNA"/>
</dbReference>
<feature type="transmembrane region" description="Helical" evidence="10">
    <location>
        <begin position="65"/>
        <end position="84"/>
    </location>
</feature>
<dbReference type="InterPro" id="IPR038770">
    <property type="entry name" value="Na+/solute_symporter_sf"/>
</dbReference>
<evidence type="ECO:0000256" key="10">
    <source>
        <dbReference type="SAM" id="Phobius"/>
    </source>
</evidence>
<feature type="transmembrane region" description="Helical" evidence="10">
    <location>
        <begin position="203"/>
        <end position="227"/>
    </location>
</feature>
<dbReference type="InterPro" id="IPR050794">
    <property type="entry name" value="CPA2_transporter"/>
</dbReference>
<dbReference type="Pfam" id="PF00999">
    <property type="entry name" value="Na_H_Exchanger"/>
    <property type="match status" value="1"/>
</dbReference>
<dbReference type="GO" id="GO:0012505">
    <property type="term" value="C:endomembrane system"/>
    <property type="evidence" value="ECO:0007669"/>
    <property type="project" value="TreeGrafter"/>
</dbReference>
<evidence type="ECO:0000259" key="13">
    <source>
        <dbReference type="Pfam" id="PF23259"/>
    </source>
</evidence>
<dbReference type="PANTHER" id="PTHR32468:SF23">
    <property type="entry name" value="CATION_H(+) ANTIPORTER 14"/>
    <property type="match status" value="1"/>
</dbReference>
<keyword evidence="6 10" id="KW-1133">Transmembrane helix</keyword>
<feature type="domain" description="Cation/H(+) antiporter C-terminal" evidence="13">
    <location>
        <begin position="629"/>
        <end position="775"/>
    </location>
</feature>
<comment type="subcellular location">
    <subcellularLocation>
        <location evidence="1">Membrane</location>
        <topology evidence="1">Multi-pass membrane protein</topology>
    </subcellularLocation>
</comment>
<dbReference type="GO" id="GO:0016020">
    <property type="term" value="C:membrane"/>
    <property type="evidence" value="ECO:0007669"/>
    <property type="project" value="UniProtKB-SubCell"/>
</dbReference>
<feature type="transmembrane region" description="Helical" evidence="10">
    <location>
        <begin position="272"/>
        <end position="300"/>
    </location>
</feature>
<name>A0AAN7KHG9_9MYRT</name>
<sequence length="825" mass="91579">MGVVSGPYQPEYIVCQRPHIISSKGYWFGDHPFDNTVPLLFSQIVLVFIISRFIHFLFKPLKQSLFIFQVVAGIIVGPSVLGQYPGYLELFFPPIGILILETFSRLGFLIHLFTVGVQIDTSILKNPGRPAAFVGTSCFLFPYIVCFLTIYTLKKTGNFDGTMKNSLYFIAMFSSFTSFAVITNHLRDLRILNSEMGRMASNAAFICELCANGVTLFINSFNIAISISEWDSLLSFLSVGSLLVLIFFILRPAIIWSINHSFGGESIGESQFVFLIVAVLGVGLLFDIFGQQSALGVLLLGLSLPNRSSFRESLVNKIEAISAALLIPAFTTMAGMRTNLTFIGGRSSIIIQMLIITGIISKFCGTLLSAVYCGIPFRDAITLSCIMCCKGIIEVSVFITYKDWMVITNQAFAHLMITLVIVTVVARSFIAYLYDPSSKYVTTNRRSILQSGDGGRLSILVCIHTEESVPTILNLLEASNPTPFSPISIYTLRLHELKGRATAILAAHHQLPRDSNTATSDPIINAFQHFEELHSGCALLQHYTSIAPYVSMHDDVCTLAMEKRTTLVILPFHKQWDVNGTVGFSKYRIMNVNRNVMNMVPCSVGVLIDRANIGGSMPAFMKLPDSTYRVAMLFIGGPDDREALAFCRRMANHPRVKLTVVWVKKANHHDSIKDDHYEEMLDEEFVKDFRGSYQSKCGRSGFTYREETVKDGVETTQVICSLEGSVDLLLVGRYHDVRSPVMSGIADWSECPELGAIGDMLATSESKFSVLVVQKQPVEANGEQSQVYSVQTNHSETYQSQRSCVVTINSQSMEINRKKTGRPAC</sequence>
<feature type="domain" description="Cation/H+ exchanger transmembrane" evidence="11">
    <location>
        <begin position="50"/>
        <end position="425"/>
    </location>
</feature>
<dbReference type="Proteomes" id="UP001345219">
    <property type="component" value="Chromosome 11"/>
</dbReference>
<comment type="caution">
    <text evidence="14">The sequence shown here is derived from an EMBL/GenBank/DDBJ whole genome shotgun (WGS) entry which is preliminary data.</text>
</comment>